<feature type="chain" id="PRO_5047303576" evidence="1">
    <location>
        <begin position="34"/>
        <end position="97"/>
    </location>
</feature>
<reference evidence="3" key="1">
    <citation type="journal article" date="2019" name="Int. J. Syst. Evol. Microbiol.">
        <title>The Global Catalogue of Microorganisms (GCM) 10K type strain sequencing project: providing services to taxonomists for standard genome sequencing and annotation.</title>
        <authorList>
            <consortium name="The Broad Institute Genomics Platform"/>
            <consortium name="The Broad Institute Genome Sequencing Center for Infectious Disease"/>
            <person name="Wu L."/>
            <person name="Ma J."/>
        </authorList>
    </citation>
    <scope>NUCLEOTIDE SEQUENCE [LARGE SCALE GENOMIC DNA]</scope>
    <source>
        <strain evidence="3">CGMCC 4.7177</strain>
    </source>
</reference>
<dbReference type="RefSeq" id="WP_381181094.1">
    <property type="nucleotide sequence ID" value="NZ_JBHSFK010000029.1"/>
</dbReference>
<name>A0ABV9B1I3_9ACTN</name>
<proteinExistence type="predicted"/>
<evidence type="ECO:0000313" key="2">
    <source>
        <dbReference type="EMBL" id="MFC4504873.1"/>
    </source>
</evidence>
<dbReference type="EMBL" id="JBHSFK010000029">
    <property type="protein sequence ID" value="MFC4504873.1"/>
    <property type="molecule type" value="Genomic_DNA"/>
</dbReference>
<gene>
    <name evidence="2" type="ORF">ACFPIH_36115</name>
</gene>
<accession>A0ABV9B1I3</accession>
<feature type="signal peptide" evidence="1">
    <location>
        <begin position="1"/>
        <end position="33"/>
    </location>
</feature>
<comment type="caution">
    <text evidence="2">The sequence shown here is derived from an EMBL/GenBank/DDBJ whole genome shotgun (WGS) entry which is preliminary data.</text>
</comment>
<evidence type="ECO:0000313" key="3">
    <source>
        <dbReference type="Proteomes" id="UP001595839"/>
    </source>
</evidence>
<protein>
    <submittedName>
        <fullName evidence="2">Uncharacterized protein</fullName>
    </submittedName>
</protein>
<dbReference type="Proteomes" id="UP001595839">
    <property type="component" value="Unassembled WGS sequence"/>
</dbReference>
<keyword evidence="1" id="KW-0732">Signal</keyword>
<sequence length="97" mass="9814">MRHAAPRKSSKLGTTFRTAAVSALALGSLTVAAGSQVHAAAATSHSATDDDSVRTQKQKAKAVAAAAKEKASPPVTDPAAVRILKMKTIAMAHAPKG</sequence>
<evidence type="ECO:0000256" key="1">
    <source>
        <dbReference type="SAM" id="SignalP"/>
    </source>
</evidence>
<keyword evidence="3" id="KW-1185">Reference proteome</keyword>
<organism evidence="2 3">
    <name type="scientific">Streptomyces vulcanius</name>
    <dbReference type="NCBI Taxonomy" id="1441876"/>
    <lineage>
        <taxon>Bacteria</taxon>
        <taxon>Bacillati</taxon>
        <taxon>Actinomycetota</taxon>
        <taxon>Actinomycetes</taxon>
        <taxon>Kitasatosporales</taxon>
        <taxon>Streptomycetaceae</taxon>
        <taxon>Streptomyces</taxon>
    </lineage>
</organism>